<dbReference type="GO" id="GO:0008270">
    <property type="term" value="F:zinc ion binding"/>
    <property type="evidence" value="ECO:0007669"/>
    <property type="project" value="UniProtKB-KW"/>
</dbReference>
<feature type="compositionally biased region" description="Polar residues" evidence="2">
    <location>
        <begin position="287"/>
        <end position="298"/>
    </location>
</feature>
<dbReference type="InterPro" id="IPR025836">
    <property type="entry name" value="Zn_knuckle_CX2CX4HX4C"/>
</dbReference>
<dbReference type="InterPro" id="IPR040256">
    <property type="entry name" value="At4g02000-like"/>
</dbReference>
<evidence type="ECO:0000313" key="4">
    <source>
        <dbReference type="EMBL" id="GMI85381.1"/>
    </source>
</evidence>
<protein>
    <recommendedName>
        <fullName evidence="3">CCHC-type domain-containing protein</fullName>
    </recommendedName>
</protein>
<sequence>MDADLASLSIDDGEEEALEIPAEIGEVVDEYELCLIGRFLTSSVIHFLAMRNTLADLWRPLGGISITDLGEKRICFRFYHEVYMLRVLEGCPWFFNNHLLILHRMEKGEDPMLVSLDTAMFWVQVHDIPTGLISEPMARQFGNFIGQFLDYDSKLVLTSRRHFMRIKVAINVNYSLKRKKKIGLGKDKSVYVQFQYEKLSLFCFICGKLGHGESYCPIRLLVDPKDIKFGWDLSIRAPVRRGPPAPSNWLREEVTGTSLAEINAVTQVHGQLRGTFKLPDVARQSQNARGHLYTSTGPGNLITGTEEDEHMEPGSDAEDNPLSIQDGKKRQRVTGEAASVSGNMDSAAPNKTHDISAGSACQGSREP</sequence>
<feature type="region of interest" description="Disordered" evidence="2">
    <location>
        <begin position="287"/>
        <end position="367"/>
    </location>
</feature>
<feature type="domain" description="CCHC-type" evidence="3">
    <location>
        <begin position="203"/>
        <end position="217"/>
    </location>
</feature>
<evidence type="ECO:0000259" key="3">
    <source>
        <dbReference type="PROSITE" id="PS50158"/>
    </source>
</evidence>
<dbReference type="PANTHER" id="PTHR31286:SF153">
    <property type="entry name" value="DUF4283 DOMAIN PROTEIN"/>
    <property type="match status" value="1"/>
</dbReference>
<dbReference type="EMBL" id="BSYR01000020">
    <property type="protein sequence ID" value="GMI85381.1"/>
    <property type="molecule type" value="Genomic_DNA"/>
</dbReference>
<reference evidence="4" key="1">
    <citation type="submission" date="2023-05" db="EMBL/GenBank/DDBJ databases">
        <title>Genome and transcriptome analyses reveal genes involved in the formation of fine ridges on petal epidermal cells in Hibiscus trionum.</title>
        <authorList>
            <person name="Koshimizu S."/>
            <person name="Masuda S."/>
            <person name="Ishii T."/>
            <person name="Shirasu K."/>
            <person name="Hoshino A."/>
            <person name="Arita M."/>
        </authorList>
    </citation>
    <scope>NUCLEOTIDE SEQUENCE</scope>
    <source>
        <strain evidence="4">Hamamatsu line</strain>
    </source>
</reference>
<dbReference type="InterPro" id="IPR001878">
    <property type="entry name" value="Znf_CCHC"/>
</dbReference>
<keyword evidence="1" id="KW-0479">Metal-binding</keyword>
<dbReference type="Pfam" id="PF14392">
    <property type="entry name" value="zf-CCHC_4"/>
    <property type="match status" value="1"/>
</dbReference>
<keyword evidence="1" id="KW-0862">Zinc</keyword>
<keyword evidence="1" id="KW-0863">Zinc-finger</keyword>
<dbReference type="GO" id="GO:0003676">
    <property type="term" value="F:nucleic acid binding"/>
    <property type="evidence" value="ECO:0007669"/>
    <property type="project" value="InterPro"/>
</dbReference>
<dbReference type="Pfam" id="PF14111">
    <property type="entry name" value="DUF4283"/>
    <property type="match status" value="1"/>
</dbReference>
<evidence type="ECO:0000256" key="1">
    <source>
        <dbReference type="PROSITE-ProRule" id="PRU00047"/>
    </source>
</evidence>
<dbReference type="AlphaFoldDB" id="A0A9W7HXX5"/>
<evidence type="ECO:0000256" key="2">
    <source>
        <dbReference type="SAM" id="MobiDB-lite"/>
    </source>
</evidence>
<dbReference type="Proteomes" id="UP001165190">
    <property type="component" value="Unassembled WGS sequence"/>
</dbReference>
<proteinExistence type="predicted"/>
<dbReference type="PANTHER" id="PTHR31286">
    <property type="entry name" value="GLYCINE-RICH CELL WALL STRUCTURAL PROTEIN 1.8-LIKE"/>
    <property type="match status" value="1"/>
</dbReference>
<name>A0A9W7HXX5_HIBTR</name>
<keyword evidence="5" id="KW-1185">Reference proteome</keyword>
<gene>
    <name evidence="4" type="ORF">HRI_002207400</name>
</gene>
<evidence type="ECO:0000313" key="5">
    <source>
        <dbReference type="Proteomes" id="UP001165190"/>
    </source>
</evidence>
<dbReference type="PROSITE" id="PS50158">
    <property type="entry name" value="ZF_CCHC"/>
    <property type="match status" value="1"/>
</dbReference>
<organism evidence="4 5">
    <name type="scientific">Hibiscus trionum</name>
    <name type="common">Flower of an hour</name>
    <dbReference type="NCBI Taxonomy" id="183268"/>
    <lineage>
        <taxon>Eukaryota</taxon>
        <taxon>Viridiplantae</taxon>
        <taxon>Streptophyta</taxon>
        <taxon>Embryophyta</taxon>
        <taxon>Tracheophyta</taxon>
        <taxon>Spermatophyta</taxon>
        <taxon>Magnoliopsida</taxon>
        <taxon>eudicotyledons</taxon>
        <taxon>Gunneridae</taxon>
        <taxon>Pentapetalae</taxon>
        <taxon>rosids</taxon>
        <taxon>malvids</taxon>
        <taxon>Malvales</taxon>
        <taxon>Malvaceae</taxon>
        <taxon>Malvoideae</taxon>
        <taxon>Hibiscus</taxon>
    </lineage>
</organism>
<feature type="compositionally biased region" description="Acidic residues" evidence="2">
    <location>
        <begin position="305"/>
        <end position="319"/>
    </location>
</feature>
<dbReference type="InterPro" id="IPR025558">
    <property type="entry name" value="DUF4283"/>
</dbReference>
<comment type="caution">
    <text evidence="4">The sequence shown here is derived from an EMBL/GenBank/DDBJ whole genome shotgun (WGS) entry which is preliminary data.</text>
</comment>
<accession>A0A9W7HXX5</accession>
<dbReference type="OrthoDB" id="994333at2759"/>